<dbReference type="GO" id="GO:0006355">
    <property type="term" value="P:regulation of DNA-templated transcription"/>
    <property type="evidence" value="ECO:0007669"/>
    <property type="project" value="InterPro"/>
</dbReference>
<feature type="compositionally biased region" description="Acidic residues" evidence="11">
    <location>
        <begin position="1064"/>
        <end position="1086"/>
    </location>
</feature>
<dbReference type="Pfam" id="PF00439">
    <property type="entry name" value="Bromodomain"/>
    <property type="match status" value="1"/>
</dbReference>
<evidence type="ECO:0000313" key="17">
    <source>
        <dbReference type="EMBL" id="KAJ3256763.1"/>
    </source>
</evidence>
<feature type="domain" description="Helicase ATP-binding" evidence="13">
    <location>
        <begin position="436"/>
        <end position="603"/>
    </location>
</feature>
<dbReference type="SUPFAM" id="SSF52540">
    <property type="entry name" value="P-loop containing nucleoside triphosphate hydrolases"/>
    <property type="match status" value="2"/>
</dbReference>
<feature type="region of interest" description="Disordered" evidence="11">
    <location>
        <begin position="239"/>
        <end position="266"/>
    </location>
</feature>
<dbReference type="InterPro" id="IPR049730">
    <property type="entry name" value="SNF2/RAD54-like_C"/>
</dbReference>
<comment type="subcellular location">
    <subcellularLocation>
        <location evidence="1">Nucleus</location>
    </subcellularLocation>
</comment>
<dbReference type="InterPro" id="IPR014001">
    <property type="entry name" value="Helicase_ATP-bd"/>
</dbReference>
<evidence type="ECO:0000313" key="18">
    <source>
        <dbReference type="Proteomes" id="UP001210925"/>
    </source>
</evidence>
<keyword evidence="10" id="KW-0175">Coiled coil</keyword>
<feature type="domain" description="HSA" evidence="15">
    <location>
        <begin position="258"/>
        <end position="330"/>
    </location>
</feature>
<keyword evidence="2" id="KW-0547">Nucleotide-binding</keyword>
<keyword evidence="3" id="KW-0378">Hydrolase</keyword>
<dbReference type="Gene3D" id="3.40.50.10810">
    <property type="entry name" value="Tandem AAA-ATPase domain"/>
    <property type="match status" value="1"/>
</dbReference>
<feature type="region of interest" description="Disordered" evidence="11">
    <location>
        <begin position="908"/>
        <end position="929"/>
    </location>
</feature>
<dbReference type="GO" id="GO:0005524">
    <property type="term" value="F:ATP binding"/>
    <property type="evidence" value="ECO:0007669"/>
    <property type="project" value="InterPro"/>
</dbReference>
<keyword evidence="7" id="KW-0804">Transcription</keyword>
<name>A0AAD5Y3I6_9FUNG</name>
<dbReference type="InterPro" id="IPR000330">
    <property type="entry name" value="SNF2_N"/>
</dbReference>
<evidence type="ECO:0000259" key="16">
    <source>
        <dbReference type="PROSITE" id="PS51666"/>
    </source>
</evidence>
<evidence type="ECO:0000256" key="1">
    <source>
        <dbReference type="ARBA" id="ARBA00004123"/>
    </source>
</evidence>
<feature type="domain" description="QLQ" evidence="16">
    <location>
        <begin position="69"/>
        <end position="104"/>
    </location>
</feature>
<dbReference type="CDD" id="cd17996">
    <property type="entry name" value="DEXHc_SMARCA2_SMARCA4"/>
    <property type="match status" value="1"/>
</dbReference>
<dbReference type="GO" id="GO:0006338">
    <property type="term" value="P:chromatin remodeling"/>
    <property type="evidence" value="ECO:0007669"/>
    <property type="project" value="UniProtKB-ARBA"/>
</dbReference>
<evidence type="ECO:0000256" key="4">
    <source>
        <dbReference type="ARBA" id="ARBA00022840"/>
    </source>
</evidence>
<dbReference type="InterPro" id="IPR014978">
    <property type="entry name" value="Gln-Leu-Gln_QLQ"/>
</dbReference>
<feature type="compositionally biased region" description="Acidic residues" evidence="11">
    <location>
        <begin position="913"/>
        <end position="929"/>
    </location>
</feature>
<evidence type="ECO:0000256" key="7">
    <source>
        <dbReference type="ARBA" id="ARBA00023163"/>
    </source>
</evidence>
<evidence type="ECO:0000256" key="10">
    <source>
        <dbReference type="SAM" id="Coils"/>
    </source>
</evidence>
<dbReference type="PROSITE" id="PS00633">
    <property type="entry name" value="BROMODOMAIN_1"/>
    <property type="match status" value="1"/>
</dbReference>
<dbReference type="InterPro" id="IPR001650">
    <property type="entry name" value="Helicase_C-like"/>
</dbReference>
<gene>
    <name evidence="17" type="ORF">HK103_005136</name>
</gene>
<feature type="region of interest" description="Disordered" evidence="11">
    <location>
        <begin position="1246"/>
        <end position="1273"/>
    </location>
</feature>
<comment type="caution">
    <text evidence="17">The sequence shown here is derived from an EMBL/GenBank/DDBJ whole genome shotgun (WGS) entry which is preliminary data.</text>
</comment>
<dbReference type="SMART" id="SM01314">
    <property type="entry name" value="SnAC"/>
    <property type="match status" value="1"/>
</dbReference>
<dbReference type="InterPro" id="IPR001487">
    <property type="entry name" value="Bromodomain"/>
</dbReference>
<evidence type="ECO:0000256" key="11">
    <source>
        <dbReference type="SAM" id="MobiDB-lite"/>
    </source>
</evidence>
<dbReference type="PROSITE" id="PS50014">
    <property type="entry name" value="BROMODOMAIN_2"/>
    <property type="match status" value="1"/>
</dbReference>
<keyword evidence="18" id="KW-1185">Reference proteome</keyword>
<feature type="compositionally biased region" description="Basic and acidic residues" evidence="11">
    <location>
        <begin position="1045"/>
        <end position="1063"/>
    </location>
</feature>
<dbReference type="Pfam" id="PF00271">
    <property type="entry name" value="Helicase_C"/>
    <property type="match status" value="1"/>
</dbReference>
<dbReference type="Gene3D" id="1.20.5.170">
    <property type="match status" value="1"/>
</dbReference>
<evidence type="ECO:0000256" key="3">
    <source>
        <dbReference type="ARBA" id="ARBA00022801"/>
    </source>
</evidence>
<dbReference type="Pfam" id="PF00176">
    <property type="entry name" value="SNF2-rel_dom"/>
    <property type="match status" value="1"/>
</dbReference>
<dbReference type="PROSITE" id="PS51192">
    <property type="entry name" value="HELICASE_ATP_BIND_1"/>
    <property type="match status" value="1"/>
</dbReference>
<evidence type="ECO:0000256" key="8">
    <source>
        <dbReference type="ARBA" id="ARBA00023242"/>
    </source>
</evidence>
<dbReference type="SMART" id="SM00951">
    <property type="entry name" value="QLQ"/>
    <property type="match status" value="1"/>
</dbReference>
<feature type="coiled-coil region" evidence="10">
    <location>
        <begin position="303"/>
        <end position="331"/>
    </location>
</feature>
<dbReference type="PROSITE" id="PS51204">
    <property type="entry name" value="HSA"/>
    <property type="match status" value="1"/>
</dbReference>
<dbReference type="Pfam" id="PF07529">
    <property type="entry name" value="HSA"/>
    <property type="match status" value="1"/>
</dbReference>
<keyword evidence="4" id="KW-0067">ATP-binding</keyword>
<dbReference type="SMART" id="SM00487">
    <property type="entry name" value="DEXDc"/>
    <property type="match status" value="1"/>
</dbReference>
<keyword evidence="6 9" id="KW-0103">Bromodomain</keyword>
<dbReference type="GO" id="GO:0042393">
    <property type="term" value="F:histone binding"/>
    <property type="evidence" value="ECO:0007669"/>
    <property type="project" value="InterPro"/>
</dbReference>
<dbReference type="Gene3D" id="1.20.920.10">
    <property type="entry name" value="Bromodomain-like"/>
    <property type="match status" value="1"/>
</dbReference>
<dbReference type="InterPro" id="IPR036427">
    <property type="entry name" value="Bromodomain-like_sf"/>
</dbReference>
<dbReference type="CDD" id="cd18793">
    <property type="entry name" value="SF2_C_SNF"/>
    <property type="match status" value="1"/>
</dbReference>
<dbReference type="InterPro" id="IPR029295">
    <property type="entry name" value="SnAC"/>
</dbReference>
<evidence type="ECO:0000259" key="14">
    <source>
        <dbReference type="PROSITE" id="PS51194"/>
    </source>
</evidence>
<dbReference type="PROSITE" id="PS51666">
    <property type="entry name" value="QLQ"/>
    <property type="match status" value="1"/>
</dbReference>
<evidence type="ECO:0000256" key="5">
    <source>
        <dbReference type="ARBA" id="ARBA00023015"/>
    </source>
</evidence>
<dbReference type="InterPro" id="IPR038718">
    <property type="entry name" value="SNF2-like_sf"/>
</dbReference>
<dbReference type="AlphaFoldDB" id="A0AAD5Y3I6"/>
<sequence length="1273" mass="147342">MGFRPAGIPQHIMNPTQLTPEQVNGFIQSAKKKKDMGATEESDPEYARLMQVLRSWTQVQGHQATGDTKLTPQQLATLKFQIQSYKHLSNNEPLPPSLQQLLYENNTEETTQNVAQKVVETTVKLSQQNAYAAVNKPVAASEHAQRLLVPSLLPPAVDPVALMKEKERFIRARVDYRIEELTNLPSNVTNNEDAKLKALIELKSLQLLDKQRSLRAELLTSLSKSTTLTTAIDRSSFRRMKKQSLREARQTEKQERALRGEKEKRERQKHLDYINSILAHGRDFLTAHRHQAGRMVKLGAAVMRFHSAALKEEERRLQKHSQERLNALKANDEEAYMRLLDKTKDTRITTILEQTNQFLTTLTNAVEKQKSSVQEVDVSVLPPGAGISLREDEEEEGVRDYYATAHRIQEEIHEQSSLLVGGTLKDYQIKGLQWMVSLYNNRLNGILADEMGLGKTIQTLALITYLIEKKKQPGPFLVIVPLSTMTNWVLEFEKWAPSVVKIVYKGSPNERKNLSNLVRVGNFNVLLTTYEYIINPKDRPILSKIKWVHMIIDEGHRMKNANSKLALTLMQFYSSRYRLILTGTPLQNNLPELWALLNFILPKIFNSVKSFDEWFNSPFNASSIQERIELNEEEQLLIIRRLHKVLRPFLLRRLKKDVEADLPDKVEIVIKCPMSALQHRLTEQIKNRKFGNEGFTKKKALNNLVMQFRKICNHPYVFDEVEDIMNPGHITDRNLFRVSGKFELLDRILPKFQAKDHRVLMFFQMTQIMDIMEDYLRWKNFSFLRLDGHTKADDRTEMLTKFNKSENPPFIFLLSTRAGGLGLNLQTADTVIIYDSDWNPHQDLQAQDRAHRIGQKKEVRILRLVTSKSVEETILARAQYKLDIDGKVIQAGKFDNKTSDREREELLRSLFGNEDEDPDEKNDEKEGEIEDADLNEIIARNEEELELYNKMDAERRAAEQASWEFHGGVGPVPPRLMQDSELPEIFLKDPNDDKPVEILHTGRGARQRKDVAYDDGLNEDQWLNAVDDGDLNGFIARKKARQAEIRARKERQAADRKARRDAGEIVDSDEDEYEDPLELPDPDPDVEIPKKRAVRQKAEDGQQKKKRGRAKKHFAGVDPEMQEVLDPDTRENYTRIFKACYKAVEELEVEVEGYTRKRSELFLQLPDRQDYADYYKFIQNPIALDMIAHRINSPYYTTVNQFVNDMNLMFNNALQYNLEGSDVYHDAIAMREAFQETLNREFQSVNQKRPRVIEDDDEFDGGKRIRPIPNEEY</sequence>
<keyword evidence="5" id="KW-0805">Transcription regulation</keyword>
<proteinExistence type="predicted"/>
<protein>
    <submittedName>
        <fullName evidence="17">Uncharacterized protein</fullName>
    </submittedName>
</protein>
<dbReference type="GO" id="GO:0005634">
    <property type="term" value="C:nucleus"/>
    <property type="evidence" value="ECO:0007669"/>
    <property type="project" value="UniProtKB-SubCell"/>
</dbReference>
<dbReference type="PRINTS" id="PR00503">
    <property type="entry name" value="BROMODOMAIN"/>
</dbReference>
<evidence type="ECO:0000256" key="2">
    <source>
        <dbReference type="ARBA" id="ARBA00022741"/>
    </source>
</evidence>
<dbReference type="InterPro" id="IPR014012">
    <property type="entry name" value="HSA_dom"/>
</dbReference>
<evidence type="ECO:0000259" key="13">
    <source>
        <dbReference type="PROSITE" id="PS51192"/>
    </source>
</evidence>
<dbReference type="SMART" id="SM00573">
    <property type="entry name" value="HSA"/>
    <property type="match status" value="1"/>
</dbReference>
<dbReference type="Pfam" id="PF14619">
    <property type="entry name" value="SnAC"/>
    <property type="match status" value="1"/>
</dbReference>
<dbReference type="FunFam" id="3.40.50.10810:FF:000008">
    <property type="entry name" value="Chromatin structure-remodeling complex subunit snf21"/>
    <property type="match status" value="1"/>
</dbReference>
<feature type="domain" description="Helicase C-terminal" evidence="14">
    <location>
        <begin position="744"/>
        <end position="907"/>
    </location>
</feature>
<dbReference type="GO" id="GO:0016787">
    <property type="term" value="F:hydrolase activity"/>
    <property type="evidence" value="ECO:0007669"/>
    <property type="project" value="UniProtKB-KW"/>
</dbReference>
<accession>A0AAD5Y3I6</accession>
<evidence type="ECO:0000256" key="9">
    <source>
        <dbReference type="PROSITE-ProRule" id="PRU00035"/>
    </source>
</evidence>
<dbReference type="InterPro" id="IPR018359">
    <property type="entry name" value="Bromodomain_CS"/>
</dbReference>
<reference evidence="17" key="1">
    <citation type="submission" date="2020-05" db="EMBL/GenBank/DDBJ databases">
        <title>Phylogenomic resolution of chytrid fungi.</title>
        <authorList>
            <person name="Stajich J.E."/>
            <person name="Amses K."/>
            <person name="Simmons R."/>
            <person name="Seto K."/>
            <person name="Myers J."/>
            <person name="Bonds A."/>
            <person name="Quandt C.A."/>
            <person name="Barry K."/>
            <person name="Liu P."/>
            <person name="Grigoriev I."/>
            <person name="Longcore J.E."/>
            <person name="James T.Y."/>
        </authorList>
    </citation>
    <scope>NUCLEOTIDE SEQUENCE</scope>
    <source>
        <strain evidence="17">PLAUS21</strain>
    </source>
</reference>
<dbReference type="EMBL" id="JADGKB010000046">
    <property type="protein sequence ID" value="KAJ3256763.1"/>
    <property type="molecule type" value="Genomic_DNA"/>
</dbReference>
<dbReference type="PROSITE" id="PS51194">
    <property type="entry name" value="HELICASE_CTER"/>
    <property type="match status" value="1"/>
</dbReference>
<organism evidence="17 18">
    <name type="scientific">Boothiomyces macroporosus</name>
    <dbReference type="NCBI Taxonomy" id="261099"/>
    <lineage>
        <taxon>Eukaryota</taxon>
        <taxon>Fungi</taxon>
        <taxon>Fungi incertae sedis</taxon>
        <taxon>Chytridiomycota</taxon>
        <taxon>Chytridiomycota incertae sedis</taxon>
        <taxon>Chytridiomycetes</taxon>
        <taxon>Rhizophydiales</taxon>
        <taxon>Terramycetaceae</taxon>
        <taxon>Boothiomyces</taxon>
    </lineage>
</organism>
<dbReference type="InterPro" id="IPR027417">
    <property type="entry name" value="P-loop_NTPase"/>
</dbReference>
<evidence type="ECO:0000259" key="12">
    <source>
        <dbReference type="PROSITE" id="PS50014"/>
    </source>
</evidence>
<dbReference type="Gene3D" id="3.40.50.300">
    <property type="entry name" value="P-loop containing nucleotide triphosphate hydrolases"/>
    <property type="match status" value="1"/>
</dbReference>
<dbReference type="Proteomes" id="UP001210925">
    <property type="component" value="Unassembled WGS sequence"/>
</dbReference>
<dbReference type="SMART" id="SM00490">
    <property type="entry name" value="HELICc"/>
    <property type="match status" value="1"/>
</dbReference>
<evidence type="ECO:0000256" key="6">
    <source>
        <dbReference type="ARBA" id="ARBA00023117"/>
    </source>
</evidence>
<dbReference type="PANTHER" id="PTHR10799">
    <property type="entry name" value="SNF2/RAD54 HELICASE FAMILY"/>
    <property type="match status" value="1"/>
</dbReference>
<dbReference type="SUPFAM" id="SSF47370">
    <property type="entry name" value="Bromodomain"/>
    <property type="match status" value="1"/>
</dbReference>
<keyword evidence="8" id="KW-0539">Nucleus</keyword>
<feature type="domain" description="Bromo" evidence="12">
    <location>
        <begin position="1154"/>
        <end position="1224"/>
    </location>
</feature>
<dbReference type="Pfam" id="PF08880">
    <property type="entry name" value="QLQ"/>
    <property type="match status" value="1"/>
</dbReference>
<evidence type="ECO:0000259" key="15">
    <source>
        <dbReference type="PROSITE" id="PS51204"/>
    </source>
</evidence>
<feature type="compositionally biased region" description="Basic and acidic residues" evidence="11">
    <location>
        <begin position="244"/>
        <end position="266"/>
    </location>
</feature>
<dbReference type="SMART" id="SM00297">
    <property type="entry name" value="BROMO"/>
    <property type="match status" value="1"/>
</dbReference>
<feature type="region of interest" description="Disordered" evidence="11">
    <location>
        <begin position="1045"/>
        <end position="1112"/>
    </location>
</feature>